<feature type="domain" description="DEAD-box RNA helicase Q" evidence="12">
    <location>
        <begin position="288"/>
        <end position="316"/>
    </location>
</feature>
<dbReference type="EC" id="3.6.4.13" evidence="7"/>
<evidence type="ECO:0000256" key="6">
    <source>
        <dbReference type="PROSITE-ProRule" id="PRU00552"/>
    </source>
</evidence>
<dbReference type="PROSITE" id="PS51195">
    <property type="entry name" value="Q_MOTIF"/>
    <property type="match status" value="1"/>
</dbReference>
<comment type="catalytic activity">
    <reaction evidence="7">
        <text>ATP + H2O = ADP + phosphate + H(+)</text>
        <dbReference type="Rhea" id="RHEA:13065"/>
        <dbReference type="ChEBI" id="CHEBI:15377"/>
        <dbReference type="ChEBI" id="CHEBI:15378"/>
        <dbReference type="ChEBI" id="CHEBI:30616"/>
        <dbReference type="ChEBI" id="CHEBI:43474"/>
        <dbReference type="ChEBI" id="CHEBI:456216"/>
        <dbReference type="EC" id="3.6.4.13"/>
    </reaction>
</comment>
<feature type="compositionally biased region" description="Low complexity" evidence="9">
    <location>
        <begin position="122"/>
        <end position="151"/>
    </location>
</feature>
<evidence type="ECO:0000256" key="3">
    <source>
        <dbReference type="ARBA" id="ARBA00022806"/>
    </source>
</evidence>
<dbReference type="EMBL" id="MCOG01000139">
    <property type="protein sequence ID" value="ORY38038.1"/>
    <property type="molecule type" value="Genomic_DNA"/>
</dbReference>
<dbReference type="Gene3D" id="3.40.50.300">
    <property type="entry name" value="P-loop containing nucleotide triphosphate hydrolases"/>
    <property type="match status" value="2"/>
</dbReference>
<evidence type="ECO:0000256" key="9">
    <source>
        <dbReference type="SAM" id="MobiDB-lite"/>
    </source>
</evidence>
<evidence type="ECO:0000256" key="4">
    <source>
        <dbReference type="ARBA" id="ARBA00022840"/>
    </source>
</evidence>
<dbReference type="PROSITE" id="PS51194">
    <property type="entry name" value="HELICASE_CTER"/>
    <property type="match status" value="1"/>
</dbReference>
<feature type="short sequence motif" description="Q motif" evidence="6">
    <location>
        <begin position="288"/>
        <end position="316"/>
    </location>
</feature>
<feature type="compositionally biased region" description="Basic residues" evidence="9">
    <location>
        <begin position="1"/>
        <end position="10"/>
    </location>
</feature>
<dbReference type="InterPro" id="IPR011545">
    <property type="entry name" value="DEAD/DEAH_box_helicase_dom"/>
</dbReference>
<dbReference type="SUPFAM" id="SSF52540">
    <property type="entry name" value="P-loop containing nucleoside triphosphate hydrolases"/>
    <property type="match status" value="1"/>
</dbReference>
<comment type="function">
    <text evidence="7">RNA helicase.</text>
</comment>
<feature type="region of interest" description="Disordered" evidence="9">
    <location>
        <begin position="262"/>
        <end position="283"/>
    </location>
</feature>
<dbReference type="InterPro" id="IPR027417">
    <property type="entry name" value="P-loop_NTPase"/>
</dbReference>
<dbReference type="AlphaFoldDB" id="A0A1Y2BTF2"/>
<dbReference type="Pfam" id="PF00270">
    <property type="entry name" value="DEAD"/>
    <property type="match status" value="1"/>
</dbReference>
<dbReference type="CDD" id="cd18787">
    <property type="entry name" value="SF2_C_DEAD"/>
    <property type="match status" value="1"/>
</dbReference>
<feature type="coiled-coil region" evidence="8">
    <location>
        <begin position="753"/>
        <end position="780"/>
    </location>
</feature>
<evidence type="ECO:0000256" key="7">
    <source>
        <dbReference type="RuleBase" id="RU365068"/>
    </source>
</evidence>
<protein>
    <recommendedName>
        <fullName evidence="7">ATP-dependent RNA helicase</fullName>
        <ecNumber evidence="7">3.6.4.13</ecNumber>
    </recommendedName>
</protein>
<dbReference type="Pfam" id="PF00271">
    <property type="entry name" value="Helicase_C"/>
    <property type="match status" value="1"/>
</dbReference>
<keyword evidence="8" id="KW-0175">Coiled coil</keyword>
<feature type="region of interest" description="Disordered" evidence="9">
    <location>
        <begin position="107"/>
        <end position="172"/>
    </location>
</feature>
<dbReference type="PROSITE" id="PS51192">
    <property type="entry name" value="HELICASE_ATP_BIND_1"/>
    <property type="match status" value="1"/>
</dbReference>
<feature type="compositionally biased region" description="Basic residues" evidence="9">
    <location>
        <begin position="152"/>
        <end position="163"/>
    </location>
</feature>
<evidence type="ECO:0000256" key="2">
    <source>
        <dbReference type="ARBA" id="ARBA00022801"/>
    </source>
</evidence>
<feature type="compositionally biased region" description="Basic and acidic residues" evidence="9">
    <location>
        <begin position="262"/>
        <end position="274"/>
    </location>
</feature>
<feature type="domain" description="Helicase ATP-binding" evidence="10">
    <location>
        <begin position="320"/>
        <end position="509"/>
    </location>
</feature>
<dbReference type="InterPro" id="IPR014001">
    <property type="entry name" value="Helicase_ATP-bd"/>
</dbReference>
<accession>A0A1Y2BTF2</accession>
<dbReference type="OrthoDB" id="4310724at2759"/>
<dbReference type="InterPro" id="IPR014014">
    <property type="entry name" value="RNA_helicase_DEAD_Q_motif"/>
</dbReference>
<dbReference type="PANTHER" id="PTHR24031">
    <property type="entry name" value="RNA HELICASE"/>
    <property type="match status" value="1"/>
</dbReference>
<dbReference type="GO" id="GO:0005524">
    <property type="term" value="F:ATP binding"/>
    <property type="evidence" value="ECO:0007669"/>
    <property type="project" value="UniProtKB-UniRule"/>
</dbReference>
<organism evidence="13 14">
    <name type="scientific">Neocallimastix californiae</name>
    <dbReference type="NCBI Taxonomy" id="1754190"/>
    <lineage>
        <taxon>Eukaryota</taxon>
        <taxon>Fungi</taxon>
        <taxon>Fungi incertae sedis</taxon>
        <taxon>Chytridiomycota</taxon>
        <taxon>Chytridiomycota incertae sedis</taxon>
        <taxon>Neocallimastigomycetes</taxon>
        <taxon>Neocallimastigales</taxon>
        <taxon>Neocallimastigaceae</taxon>
        <taxon>Neocallimastix</taxon>
    </lineage>
</organism>
<evidence type="ECO:0000256" key="5">
    <source>
        <dbReference type="ARBA" id="ARBA00022884"/>
    </source>
</evidence>
<keyword evidence="5 7" id="KW-0694">RNA-binding</keyword>
<dbReference type="SMART" id="SM00490">
    <property type="entry name" value="HELICc"/>
    <property type="match status" value="1"/>
</dbReference>
<dbReference type="PROSITE" id="PS00039">
    <property type="entry name" value="DEAD_ATP_HELICASE"/>
    <property type="match status" value="1"/>
</dbReference>
<dbReference type="GO" id="GO:0016787">
    <property type="term" value="F:hydrolase activity"/>
    <property type="evidence" value="ECO:0007669"/>
    <property type="project" value="UniProtKB-KW"/>
</dbReference>
<evidence type="ECO:0000259" key="11">
    <source>
        <dbReference type="PROSITE" id="PS51194"/>
    </source>
</evidence>
<dbReference type="SMART" id="SM00487">
    <property type="entry name" value="DEXDc"/>
    <property type="match status" value="1"/>
</dbReference>
<feature type="domain" description="Helicase C-terminal" evidence="11">
    <location>
        <begin position="555"/>
        <end position="702"/>
    </location>
</feature>
<evidence type="ECO:0000256" key="8">
    <source>
        <dbReference type="SAM" id="Coils"/>
    </source>
</evidence>
<comment type="similarity">
    <text evidence="7">Belongs to the DEAD box helicase family.</text>
</comment>
<sequence length="836" mass="95482">MAQNKRKRNNKGIIKMSASGITDINIESDALSDTTKNNKVENNKSNNNNDNNKQNKDNNNNKKPAENVNKKNNKRRKLNKNNNNNNNKDDSSELAKLLKAEEEWKKISTEELPPIPTSTKPNNSKNNKNKNKNNNNNSNNKNNNNNNNSNNKNKKNKNKKKGKNNNNKKEEDDSEFIDLKDIDNWGWSEINYDKSLLGSEDVNGFLSLEEIKDVEVVYEGDDKGKILRFKNGKLGIGSDDEEDDEDDEYGNMDINDILDDKMDVDADNSKKEATEEKEEDNDDNFDISAWKDYSLNPSIEKALKALKFSKPTEIQAQTLNLSLKDKRDIIGAAETGSGKTLAFGLPIIQHIASTPKEQRNYCSGLILTPTRELAIQIKQHLMAISKYTDAFIVAIVGGMSTQKQQRLIKQKPDLIIATPGRLWELMSDYKEFAGHLRTTRFLVLDEADRMLESGHFRELEYILNIISKKRNKTKDENLNFRRQIAVYSATLISDKELHTRIKKNNEKNNNTTFVKLIKQLEFEDKNPSYVNLLSQSIMAKPLTETKINCLQTEKDLYLYYFAILYPGKTIVFVNSIDCIRRLIPIMNLLNIKTFGLHAQMQQRQRLKNLDRFRDSDNALLITSDVAARGLDIPAVDHVIHYQLPRSADIYVHRSGRTARAEREGISIALCSPEELRLYKNLCSSLKKPNGIEDFPVDRLNMNSLKERISLALEIDKLEHKIQKTSQHNSWIKKAAEEMDVILDEDLLEEDSDVEENKRNKNRENNKLKGLKNKLKALLDKPIVPIGLSTKYLTSSTISNLPEVLLREKGKNTNILAQNGFKALNAVNAVKAHKNKK</sequence>
<dbReference type="GO" id="GO:0003723">
    <property type="term" value="F:RNA binding"/>
    <property type="evidence" value="ECO:0007669"/>
    <property type="project" value="UniProtKB-UniRule"/>
</dbReference>
<evidence type="ECO:0000259" key="10">
    <source>
        <dbReference type="PROSITE" id="PS51192"/>
    </source>
</evidence>
<evidence type="ECO:0000256" key="1">
    <source>
        <dbReference type="ARBA" id="ARBA00022741"/>
    </source>
</evidence>
<gene>
    <name evidence="13" type="ORF">LY90DRAFT_459239</name>
</gene>
<evidence type="ECO:0000313" key="14">
    <source>
        <dbReference type="Proteomes" id="UP000193920"/>
    </source>
</evidence>
<comment type="caution">
    <text evidence="13">The sequence shown here is derived from an EMBL/GenBank/DDBJ whole genome shotgun (WGS) entry which is preliminary data.</text>
</comment>
<dbReference type="Proteomes" id="UP000193920">
    <property type="component" value="Unassembled WGS sequence"/>
</dbReference>
<evidence type="ECO:0000313" key="13">
    <source>
        <dbReference type="EMBL" id="ORY38038.1"/>
    </source>
</evidence>
<name>A0A1Y2BTF2_9FUNG</name>
<keyword evidence="3 7" id="KW-0347">Helicase</keyword>
<evidence type="ECO:0000259" key="12">
    <source>
        <dbReference type="PROSITE" id="PS51195"/>
    </source>
</evidence>
<comment type="domain">
    <text evidence="7">The Q motif is unique to and characteristic of the DEAD box family of RNA helicases and controls ATP binding and hydrolysis.</text>
</comment>
<keyword evidence="1 7" id="KW-0547">Nucleotide-binding</keyword>
<keyword evidence="2 7" id="KW-0378">Hydrolase</keyword>
<reference evidence="13 14" key="1">
    <citation type="submission" date="2016-08" db="EMBL/GenBank/DDBJ databases">
        <title>A Parts List for Fungal Cellulosomes Revealed by Comparative Genomics.</title>
        <authorList>
            <consortium name="DOE Joint Genome Institute"/>
            <person name="Haitjema C.H."/>
            <person name="Gilmore S.P."/>
            <person name="Henske J.K."/>
            <person name="Solomon K.V."/>
            <person name="De Groot R."/>
            <person name="Kuo A."/>
            <person name="Mondo S.J."/>
            <person name="Salamov A.A."/>
            <person name="Labutti K."/>
            <person name="Zhao Z."/>
            <person name="Chiniquy J."/>
            <person name="Barry K."/>
            <person name="Brewer H.M."/>
            <person name="Purvine S.O."/>
            <person name="Wright A.T."/>
            <person name="Boxma B."/>
            <person name="Van Alen T."/>
            <person name="Hackstein J.H."/>
            <person name="Baker S.E."/>
            <person name="Grigoriev I.V."/>
            <person name="O'Malley M.A."/>
        </authorList>
    </citation>
    <scope>NUCLEOTIDE SEQUENCE [LARGE SCALE GENOMIC DNA]</scope>
    <source>
        <strain evidence="13 14">G1</strain>
    </source>
</reference>
<keyword evidence="14" id="KW-1185">Reference proteome</keyword>
<keyword evidence="4 7" id="KW-0067">ATP-binding</keyword>
<dbReference type="InterPro" id="IPR001650">
    <property type="entry name" value="Helicase_C-like"/>
</dbReference>
<dbReference type="GO" id="GO:0003724">
    <property type="term" value="F:RNA helicase activity"/>
    <property type="evidence" value="ECO:0007669"/>
    <property type="project" value="UniProtKB-EC"/>
</dbReference>
<feature type="compositionally biased region" description="Low complexity" evidence="9">
    <location>
        <begin position="43"/>
        <end position="52"/>
    </location>
</feature>
<dbReference type="STRING" id="1754190.A0A1Y2BTF2"/>
<feature type="compositionally biased region" description="Basic and acidic residues" evidence="9">
    <location>
        <begin position="53"/>
        <end position="69"/>
    </location>
</feature>
<feature type="region of interest" description="Disordered" evidence="9">
    <location>
        <begin position="1"/>
        <end position="92"/>
    </location>
</feature>
<dbReference type="InterPro" id="IPR000629">
    <property type="entry name" value="RNA-helicase_DEAD-box_CS"/>
</dbReference>
<proteinExistence type="inferred from homology"/>